<keyword evidence="3" id="KW-0378">Hydrolase</keyword>
<proteinExistence type="predicted"/>
<evidence type="ECO:0000256" key="2">
    <source>
        <dbReference type="ARBA" id="ARBA00022722"/>
    </source>
</evidence>
<dbReference type="KEGG" id="parl:PEC302110_31420"/>
<protein>
    <recommendedName>
        <fullName evidence="5">VRR-NUC domain-containing protein</fullName>
    </recommendedName>
</protein>
<dbReference type="GO" id="GO:0004518">
    <property type="term" value="F:nuclease activity"/>
    <property type="evidence" value="ECO:0007669"/>
    <property type="project" value="UniProtKB-KW"/>
</dbReference>
<evidence type="ECO:0000256" key="4">
    <source>
        <dbReference type="SAM" id="Phobius"/>
    </source>
</evidence>
<gene>
    <name evidence="6" type="ORF">PEC302110_31420</name>
</gene>
<evidence type="ECO:0000256" key="3">
    <source>
        <dbReference type="ARBA" id="ARBA00022801"/>
    </source>
</evidence>
<evidence type="ECO:0000313" key="6">
    <source>
        <dbReference type="EMBL" id="BES86045.1"/>
    </source>
</evidence>
<dbReference type="EMBL" id="AP028908">
    <property type="protein sequence ID" value="BES86045.1"/>
    <property type="molecule type" value="Genomic_DNA"/>
</dbReference>
<keyword evidence="2" id="KW-0540">Nuclease</keyword>
<dbReference type="AlphaFoldDB" id="A0AAN0KCJ2"/>
<feature type="transmembrane region" description="Helical" evidence="4">
    <location>
        <begin position="397"/>
        <end position="422"/>
    </location>
</feature>
<feature type="domain" description="VRR-NUC" evidence="5">
    <location>
        <begin position="75"/>
        <end position="201"/>
    </location>
</feature>
<dbReference type="RefSeq" id="WP_261846919.1">
    <property type="nucleotide sequence ID" value="NZ_AP028908.1"/>
</dbReference>
<evidence type="ECO:0000259" key="5">
    <source>
        <dbReference type="SMART" id="SM00990"/>
    </source>
</evidence>
<dbReference type="Pfam" id="PF08774">
    <property type="entry name" value="VRR_NUC"/>
    <property type="match status" value="1"/>
</dbReference>
<dbReference type="InterPro" id="IPR014883">
    <property type="entry name" value="VRR_NUC"/>
</dbReference>
<reference evidence="7" key="1">
    <citation type="journal article" date="2024" name="Int. J. Syst. Evol. Microbiol.">
        <title>Pectobacterium araliae sp. nov., a pathogen causing bacterial soft rot of Japanese angelica tree in Japan.</title>
        <authorList>
            <person name="Sawada H."/>
            <person name="Someya N."/>
            <person name="Morohoshi T."/>
            <person name="Ono M."/>
            <person name="Satou M."/>
        </authorList>
    </citation>
    <scope>NUCLEOTIDE SEQUENCE [LARGE SCALE GENOMIC DNA]</scope>
    <source>
        <strain evidence="7">MAFF 302110</strain>
    </source>
</reference>
<evidence type="ECO:0000256" key="1">
    <source>
        <dbReference type="ARBA" id="ARBA00001946"/>
    </source>
</evidence>
<keyword evidence="4" id="KW-0472">Membrane</keyword>
<name>A0AAN0KCJ2_9GAMM</name>
<evidence type="ECO:0000313" key="7">
    <source>
        <dbReference type="Proteomes" id="UP001377830"/>
    </source>
</evidence>
<dbReference type="Proteomes" id="UP001377830">
    <property type="component" value="Chromosome"/>
</dbReference>
<keyword evidence="7" id="KW-1185">Reference proteome</keyword>
<keyword evidence="4" id="KW-0812">Transmembrane</keyword>
<organism evidence="6 7">
    <name type="scientific">Pectobacterium araliae</name>
    <dbReference type="NCBI Taxonomy" id="3073862"/>
    <lineage>
        <taxon>Bacteria</taxon>
        <taxon>Pseudomonadati</taxon>
        <taxon>Pseudomonadota</taxon>
        <taxon>Gammaproteobacteria</taxon>
        <taxon>Enterobacterales</taxon>
        <taxon>Pectobacteriaceae</taxon>
        <taxon>Pectobacterium</taxon>
    </lineage>
</organism>
<sequence>MSDLGTLCPAVTSITCTMEQGRFPADADPCYLAQKAEIALRLPQRIVTKVGLLRFLNQVVMSGLIRIEERKADYLWDYKAEVVFAIAYPVPLPMLATSKASKEAYGDNLPQSSSPFARPSSEYWVKHNIEGMRRPDIILVNDPSRRWPGRGATYFDGQAHRDNLKMLIEVKFPGDTLSIGQRTDYILIATNARFGVMRIEDNRTEKQKAYDKQYNAATRPSAARYVLPPIVSEQETAHPAVLPLPPAEGTPGSIPQPLSQNLPLLSTTPWAYRPSVEDWLRFGDEVSSLAEQGWEFVRDSTREAFRPFGAWVNEKGSWRCQEMIDSFTQQASYTLSWLSDKTSEVITWTSAQLQALWQTTLADMDITLDYLQQIDWVQILHDIGDGTVQLLIKAGDILVTVIVMLAVAAALVLLVVAIAAAIAAGGAAVAALFASLAAVGGGSLAIAQ</sequence>
<dbReference type="GO" id="GO:0016788">
    <property type="term" value="F:hydrolase activity, acting on ester bonds"/>
    <property type="evidence" value="ECO:0007669"/>
    <property type="project" value="InterPro"/>
</dbReference>
<comment type="cofactor">
    <cofactor evidence="1">
        <name>Mg(2+)</name>
        <dbReference type="ChEBI" id="CHEBI:18420"/>
    </cofactor>
</comment>
<feature type="transmembrane region" description="Helical" evidence="4">
    <location>
        <begin position="428"/>
        <end position="447"/>
    </location>
</feature>
<keyword evidence="4" id="KW-1133">Transmembrane helix</keyword>
<accession>A0AAN0KCJ2</accession>
<dbReference type="SMART" id="SM00990">
    <property type="entry name" value="VRR_NUC"/>
    <property type="match status" value="1"/>
</dbReference>